<dbReference type="Gene3D" id="3.10.105.10">
    <property type="entry name" value="Dipeptide-binding Protein, Domain 3"/>
    <property type="match status" value="1"/>
</dbReference>
<dbReference type="InterPro" id="IPR030678">
    <property type="entry name" value="Peptide/Ni-bd"/>
</dbReference>
<dbReference type="PIRSF" id="PIRSF002741">
    <property type="entry name" value="MppA"/>
    <property type="match status" value="1"/>
</dbReference>
<reference evidence="3" key="1">
    <citation type="journal article" date="2020" name="mSystems">
        <title>Genome- and Community-Level Interaction Insights into Carbon Utilization and Element Cycling Functions of Hydrothermarchaeota in Hydrothermal Sediment.</title>
        <authorList>
            <person name="Zhou Z."/>
            <person name="Liu Y."/>
            <person name="Xu W."/>
            <person name="Pan J."/>
            <person name="Luo Z.H."/>
            <person name="Li M."/>
        </authorList>
    </citation>
    <scope>NUCLEOTIDE SEQUENCE [LARGE SCALE GENOMIC DNA]</scope>
    <source>
        <strain evidence="3">SpSt-897</strain>
    </source>
</reference>
<dbReference type="GO" id="GO:1904680">
    <property type="term" value="F:peptide transmembrane transporter activity"/>
    <property type="evidence" value="ECO:0007669"/>
    <property type="project" value="TreeGrafter"/>
</dbReference>
<comment type="caution">
    <text evidence="3">The sequence shown here is derived from an EMBL/GenBank/DDBJ whole genome shotgun (WGS) entry which is preliminary data.</text>
</comment>
<evidence type="ECO:0000256" key="1">
    <source>
        <dbReference type="ARBA" id="ARBA00022729"/>
    </source>
</evidence>
<sequence>MKNNKKVVWLALLVVILAGIGFFSAGGGTASQPYLIGDPQGDWGFPSPLAHNPRGPGYLRVSFLFDTLIWKDDKGFVPALARTWEYQDSPPTYVFHLNPQALWHDGQPVTSEDVAFTVAYLKKHPHPWVDTRPVEKVEAPEPHTVRLILSRPYAPFLEEIAGTMFILPRHVWEQVQEPSRFQEPRAAIGSGPYTLVEYRREHGLYRFAAFEKYYQGKPVVPEIGFVQVGNELVALKGKAVQAASVPPEAIQELRTQGFTVLSQPHFWCLKLLFNHRRFPQREAAFRQALAHALNVPDLVSQALRGHGLPASPGLLPPDSSWYQASQTLYGYNPAAAARLLASLGYRRTAGGWEREGQVLELELLTAPAYARVGEYLEKSFREIGLAVRLRQMDHVVLDQRVKSQQFDLALSGHGGLGADPKMINDVSLGPLAAEFLGGYQPSPQLTQLLADQLHSLDQNQRRKFVAQIQELLARELPALPLYYPTWYLGHDGRLPWFFTKGGIAKGIPTYFNKMALLPQTLPVSSP</sequence>
<dbReference type="AlphaFoldDB" id="A0A7C3V8Q6"/>
<evidence type="ECO:0000313" key="3">
    <source>
        <dbReference type="EMBL" id="HGF34939.1"/>
    </source>
</evidence>
<organism evidence="3">
    <name type="scientific">Desulfobacca acetoxidans</name>
    <dbReference type="NCBI Taxonomy" id="60893"/>
    <lineage>
        <taxon>Bacteria</taxon>
        <taxon>Pseudomonadati</taxon>
        <taxon>Thermodesulfobacteriota</taxon>
        <taxon>Desulfobaccia</taxon>
        <taxon>Desulfobaccales</taxon>
        <taxon>Desulfobaccaceae</taxon>
        <taxon>Desulfobacca</taxon>
    </lineage>
</organism>
<dbReference type="InterPro" id="IPR000914">
    <property type="entry name" value="SBP_5_dom"/>
</dbReference>
<dbReference type="GO" id="GO:0043190">
    <property type="term" value="C:ATP-binding cassette (ABC) transporter complex"/>
    <property type="evidence" value="ECO:0007669"/>
    <property type="project" value="InterPro"/>
</dbReference>
<dbReference type="GO" id="GO:0015833">
    <property type="term" value="P:peptide transport"/>
    <property type="evidence" value="ECO:0007669"/>
    <property type="project" value="TreeGrafter"/>
</dbReference>
<dbReference type="GO" id="GO:0030288">
    <property type="term" value="C:outer membrane-bounded periplasmic space"/>
    <property type="evidence" value="ECO:0007669"/>
    <property type="project" value="UniProtKB-ARBA"/>
</dbReference>
<protein>
    <submittedName>
        <fullName evidence="3">ABC transporter substrate-binding protein</fullName>
    </submittedName>
</protein>
<dbReference type="Gene3D" id="3.40.190.10">
    <property type="entry name" value="Periplasmic binding protein-like II"/>
    <property type="match status" value="1"/>
</dbReference>
<name>A0A7C3V8Q6_9BACT</name>
<feature type="domain" description="Solute-binding protein family 5" evidence="2">
    <location>
        <begin position="76"/>
        <end position="422"/>
    </location>
</feature>
<gene>
    <name evidence="3" type="ORF">ENW96_11240</name>
</gene>
<dbReference type="Pfam" id="PF00496">
    <property type="entry name" value="SBP_bac_5"/>
    <property type="match status" value="1"/>
</dbReference>
<evidence type="ECO:0000259" key="2">
    <source>
        <dbReference type="Pfam" id="PF00496"/>
    </source>
</evidence>
<dbReference type="EMBL" id="DTMF01000271">
    <property type="protein sequence ID" value="HGF34939.1"/>
    <property type="molecule type" value="Genomic_DNA"/>
</dbReference>
<dbReference type="PANTHER" id="PTHR30290:SF64">
    <property type="entry name" value="ABC TRANSPORTER PERIPLASMIC BINDING PROTEIN"/>
    <property type="match status" value="1"/>
</dbReference>
<dbReference type="InterPro" id="IPR039424">
    <property type="entry name" value="SBP_5"/>
</dbReference>
<dbReference type="PANTHER" id="PTHR30290">
    <property type="entry name" value="PERIPLASMIC BINDING COMPONENT OF ABC TRANSPORTER"/>
    <property type="match status" value="1"/>
</dbReference>
<dbReference type="SUPFAM" id="SSF53850">
    <property type="entry name" value="Periplasmic binding protein-like II"/>
    <property type="match status" value="1"/>
</dbReference>
<keyword evidence="1" id="KW-0732">Signal</keyword>
<accession>A0A7C3V8Q6</accession>
<proteinExistence type="predicted"/>